<dbReference type="GO" id="GO:0004620">
    <property type="term" value="F:phospholipase activity"/>
    <property type="evidence" value="ECO:0007669"/>
    <property type="project" value="TreeGrafter"/>
</dbReference>
<dbReference type="GO" id="GO:0004806">
    <property type="term" value="F:triacylglycerol lipase activity"/>
    <property type="evidence" value="ECO:0007669"/>
    <property type="project" value="UniProtKB-EC"/>
</dbReference>
<evidence type="ECO:0000256" key="17">
    <source>
        <dbReference type="ARBA" id="ARBA00029828"/>
    </source>
</evidence>
<comment type="subunit">
    <text evidence="5">Binds to both phosphatidylinositol (PI) and phosphatidylinositol 3,5-bisphosphate (PIP2).</text>
</comment>
<dbReference type="GO" id="GO:0046461">
    <property type="term" value="P:neutral lipid catabolic process"/>
    <property type="evidence" value="ECO:0007669"/>
    <property type="project" value="TreeGrafter"/>
</dbReference>
<organism evidence="21 22">
    <name type="scientific">Malassezia yamatoensis</name>
    <dbReference type="NCBI Taxonomy" id="253288"/>
    <lineage>
        <taxon>Eukaryota</taxon>
        <taxon>Fungi</taxon>
        <taxon>Dikarya</taxon>
        <taxon>Basidiomycota</taxon>
        <taxon>Ustilaginomycotina</taxon>
        <taxon>Malasseziomycetes</taxon>
        <taxon>Malasseziales</taxon>
        <taxon>Malasseziaceae</taxon>
        <taxon>Malassezia</taxon>
    </lineage>
</organism>
<evidence type="ECO:0000256" key="10">
    <source>
        <dbReference type="ARBA" id="ARBA00022963"/>
    </source>
</evidence>
<evidence type="ECO:0000256" key="13">
    <source>
        <dbReference type="ARBA" id="ARBA00023006"/>
    </source>
</evidence>
<feature type="signal peptide" evidence="20">
    <location>
        <begin position="1"/>
        <end position="15"/>
    </location>
</feature>
<dbReference type="GO" id="GO:0034496">
    <property type="term" value="P:multivesicular body membrane disassembly"/>
    <property type="evidence" value="ECO:0007669"/>
    <property type="project" value="TreeGrafter"/>
</dbReference>
<evidence type="ECO:0000256" key="12">
    <source>
        <dbReference type="ARBA" id="ARBA00022989"/>
    </source>
</evidence>
<feature type="chain" id="PRO_5042472885" description="triacylglycerol lipase" evidence="20">
    <location>
        <begin position="16"/>
        <end position="384"/>
    </location>
</feature>
<dbReference type="EMBL" id="CP119949">
    <property type="protein sequence ID" value="WFD00993.1"/>
    <property type="molecule type" value="Genomic_DNA"/>
</dbReference>
<comment type="catalytic activity">
    <reaction evidence="1">
        <text>a triacylglycerol + H2O = a diacylglycerol + a fatty acid + H(+)</text>
        <dbReference type="Rhea" id="RHEA:12044"/>
        <dbReference type="ChEBI" id="CHEBI:15377"/>
        <dbReference type="ChEBI" id="CHEBI:15378"/>
        <dbReference type="ChEBI" id="CHEBI:17855"/>
        <dbReference type="ChEBI" id="CHEBI:18035"/>
        <dbReference type="ChEBI" id="CHEBI:28868"/>
        <dbReference type="EC" id="3.1.1.3"/>
    </reaction>
</comment>
<comment type="catalytic activity">
    <reaction evidence="18">
        <text>a diacylglycerol + H2O = a monoacylglycerol + a fatty acid + H(+)</text>
        <dbReference type="Rhea" id="RHEA:32731"/>
        <dbReference type="ChEBI" id="CHEBI:15377"/>
        <dbReference type="ChEBI" id="CHEBI:15378"/>
        <dbReference type="ChEBI" id="CHEBI:17408"/>
        <dbReference type="ChEBI" id="CHEBI:18035"/>
        <dbReference type="ChEBI" id="CHEBI:28868"/>
    </reaction>
</comment>
<dbReference type="GO" id="GO:0034727">
    <property type="term" value="P:piecemeal microautophagy of the nucleus"/>
    <property type="evidence" value="ECO:0007669"/>
    <property type="project" value="TreeGrafter"/>
</dbReference>
<name>A0AAJ6CI40_9BASI</name>
<keyword evidence="11" id="KW-0735">Signal-anchor</keyword>
<comment type="catalytic activity">
    <reaction evidence="19">
        <text>a monoacylglycerol + H2O = glycerol + a fatty acid + H(+)</text>
        <dbReference type="Rhea" id="RHEA:15245"/>
        <dbReference type="ChEBI" id="CHEBI:15377"/>
        <dbReference type="ChEBI" id="CHEBI:15378"/>
        <dbReference type="ChEBI" id="CHEBI:17408"/>
        <dbReference type="ChEBI" id="CHEBI:17754"/>
        <dbReference type="ChEBI" id="CHEBI:28868"/>
    </reaction>
</comment>
<keyword evidence="10" id="KW-0442">Lipid degradation</keyword>
<protein>
    <recommendedName>
        <fullName evidence="6">triacylglycerol lipase</fullName>
        <ecNumber evidence="6">3.1.1.3</ecNumber>
    </recommendedName>
    <alternativeName>
        <fullName evidence="17">Autophagy-related protein 15</fullName>
    </alternativeName>
</protein>
<keyword evidence="12" id="KW-1133">Transmembrane helix</keyword>
<evidence type="ECO:0000256" key="15">
    <source>
        <dbReference type="ARBA" id="ARBA00023136"/>
    </source>
</evidence>
<reference evidence="21 22" key="1">
    <citation type="submission" date="2023-03" db="EMBL/GenBank/DDBJ databases">
        <title>Mating type loci evolution in Malassezia.</title>
        <authorList>
            <person name="Coelho M.A."/>
        </authorList>
    </citation>
    <scope>NUCLEOTIDE SEQUENCE [LARGE SCALE GENOMIC DNA]</scope>
    <source>
        <strain evidence="21 22">CBS 9725</strain>
    </source>
</reference>
<evidence type="ECO:0000256" key="2">
    <source>
        <dbReference type="ARBA" id="ARBA00004270"/>
    </source>
</evidence>
<evidence type="ECO:0000256" key="9">
    <source>
        <dbReference type="ARBA" id="ARBA00022801"/>
    </source>
</evidence>
<dbReference type="AlphaFoldDB" id="A0AAJ6CI40"/>
<dbReference type="GO" id="GO:0005775">
    <property type="term" value="C:vacuolar lumen"/>
    <property type="evidence" value="ECO:0007669"/>
    <property type="project" value="TreeGrafter"/>
</dbReference>
<dbReference type="GO" id="GO:0032585">
    <property type="term" value="C:multivesicular body membrane"/>
    <property type="evidence" value="ECO:0007669"/>
    <property type="project" value="UniProtKB-SubCell"/>
</dbReference>
<evidence type="ECO:0000256" key="7">
    <source>
        <dbReference type="ARBA" id="ARBA00022692"/>
    </source>
</evidence>
<dbReference type="Proteomes" id="UP001219567">
    <property type="component" value="Chromosome 7"/>
</dbReference>
<evidence type="ECO:0000256" key="16">
    <source>
        <dbReference type="ARBA" id="ARBA00023180"/>
    </source>
</evidence>
<keyword evidence="15" id="KW-0472">Membrane</keyword>
<evidence type="ECO:0000313" key="22">
    <source>
        <dbReference type="Proteomes" id="UP001219567"/>
    </source>
</evidence>
<evidence type="ECO:0000256" key="20">
    <source>
        <dbReference type="SAM" id="SignalP"/>
    </source>
</evidence>
<evidence type="ECO:0000256" key="6">
    <source>
        <dbReference type="ARBA" id="ARBA00013279"/>
    </source>
</evidence>
<dbReference type="PANTHER" id="PTHR47175">
    <property type="entry name" value="LIPASE ATG15-RELATED"/>
    <property type="match status" value="1"/>
</dbReference>
<evidence type="ECO:0000256" key="11">
    <source>
        <dbReference type="ARBA" id="ARBA00022968"/>
    </source>
</evidence>
<evidence type="ECO:0000256" key="4">
    <source>
        <dbReference type="ARBA" id="ARBA00010701"/>
    </source>
</evidence>
<proteinExistence type="inferred from homology"/>
<evidence type="ECO:0000313" key="21">
    <source>
        <dbReference type="EMBL" id="WFD00993.1"/>
    </source>
</evidence>
<comment type="subcellular location">
    <subcellularLocation>
        <location evidence="3">Endosome</location>
        <location evidence="3">Multivesicular body membrane</location>
        <topology evidence="3">Single-pass type II membrane protein</topology>
    </subcellularLocation>
    <subcellularLocation>
        <location evidence="2">Prevacuolar compartment membrane</location>
        <topology evidence="2">Single-pass type II membrane protein</topology>
    </subcellularLocation>
</comment>
<dbReference type="SUPFAM" id="SSF53474">
    <property type="entry name" value="alpha/beta-Hydrolases"/>
    <property type="match status" value="1"/>
</dbReference>
<evidence type="ECO:0000256" key="19">
    <source>
        <dbReference type="ARBA" id="ARBA00048461"/>
    </source>
</evidence>
<keyword evidence="13" id="KW-0072">Autophagy</keyword>
<keyword evidence="20" id="KW-0732">Signal</keyword>
<keyword evidence="8" id="KW-0967">Endosome</keyword>
<keyword evidence="16" id="KW-0325">Glycoprotein</keyword>
<sequence>MGMGLILGVVWLVSCWQSDTYRDLPRAVQTQKQPIRRVRDVATYLATRSAFHNANHTLAPPTANGWEDVVVDAPNVTDRNTLLVLAHMATQAYYLEPSAIPNAPEWHWASGFGWGEDGLRGHIFTTDDERIVVIALKGTSASLLPGGKSGQRDKENDNLLFSCCCARVNKDWTPVCDCYRDPDQCDSTCLSRALLEKSLYYPAATDMYNNLSYTYPTSQIWITGHSLGGVLASFLGITFGVPAVAFESPGDRLAAQRLHLPLPPANWPDQDAYAMAPVTHVYNTADSLATGQCRGPYSLCSRTGYAMEAKCHVGRSIIYDTTYYLGWSVGVLPHRITQLTSDLLAEDWHLRVLRAGRQPADGLGPVPIPRRESQCEDCEQWQFP</sequence>
<accession>A0AAJ6CI40</accession>
<keyword evidence="14" id="KW-0443">Lipid metabolism</keyword>
<evidence type="ECO:0000256" key="14">
    <source>
        <dbReference type="ARBA" id="ARBA00023098"/>
    </source>
</evidence>
<comment type="similarity">
    <text evidence="4">Belongs to the AB hydrolase superfamily. Lipase family.</text>
</comment>
<gene>
    <name evidence="21" type="primary">ATG15</name>
    <name evidence="21" type="ORF">MYAM1_003753</name>
</gene>
<dbReference type="EC" id="3.1.1.3" evidence="6"/>
<dbReference type="Gene3D" id="3.40.50.1820">
    <property type="entry name" value="alpha/beta hydrolase"/>
    <property type="match status" value="1"/>
</dbReference>
<keyword evidence="9 21" id="KW-0378">Hydrolase</keyword>
<dbReference type="Pfam" id="PF26363">
    <property type="entry name" value="Phospholipase-like"/>
    <property type="match status" value="1"/>
</dbReference>
<dbReference type="InterPro" id="IPR029058">
    <property type="entry name" value="AB_hydrolase_fold"/>
</dbReference>
<evidence type="ECO:0000256" key="5">
    <source>
        <dbReference type="ARBA" id="ARBA00011137"/>
    </source>
</evidence>
<dbReference type="InterPro" id="IPR050805">
    <property type="entry name" value="ATG15_Lipase"/>
</dbReference>
<evidence type="ECO:0000256" key="8">
    <source>
        <dbReference type="ARBA" id="ARBA00022753"/>
    </source>
</evidence>
<evidence type="ECO:0000256" key="18">
    <source>
        <dbReference type="ARBA" id="ARBA00047591"/>
    </source>
</evidence>
<keyword evidence="7" id="KW-0812">Transmembrane</keyword>
<evidence type="ECO:0000256" key="1">
    <source>
        <dbReference type="ARBA" id="ARBA00001024"/>
    </source>
</evidence>
<dbReference type="PANTHER" id="PTHR47175:SF2">
    <property type="entry name" value="LIPASE ATG15-RELATED"/>
    <property type="match status" value="1"/>
</dbReference>
<dbReference type="GO" id="GO:0006660">
    <property type="term" value="P:phosphatidylserine catabolic process"/>
    <property type="evidence" value="ECO:0007669"/>
    <property type="project" value="TreeGrafter"/>
</dbReference>
<evidence type="ECO:0000256" key="3">
    <source>
        <dbReference type="ARBA" id="ARBA00004343"/>
    </source>
</evidence>
<keyword evidence="22" id="KW-1185">Reference proteome</keyword>